<dbReference type="SUPFAM" id="SSF49299">
    <property type="entry name" value="PKD domain"/>
    <property type="match status" value="3"/>
</dbReference>
<dbReference type="EMBL" id="AEVT01000057">
    <property type="protein sequence ID" value="EGA70622.1"/>
    <property type="molecule type" value="Genomic_DNA"/>
</dbReference>
<organism evidence="3 4">
    <name type="scientific">Vibrio sinaloensis DSM 21326</name>
    <dbReference type="NCBI Taxonomy" id="945550"/>
    <lineage>
        <taxon>Bacteria</taxon>
        <taxon>Pseudomonadati</taxon>
        <taxon>Pseudomonadota</taxon>
        <taxon>Gammaproteobacteria</taxon>
        <taxon>Vibrionales</taxon>
        <taxon>Vibrionaceae</taxon>
        <taxon>Vibrio</taxon>
        <taxon>Vibrio oreintalis group</taxon>
    </lineage>
</organism>
<feature type="domain" description="PKD/Chitinase" evidence="2">
    <location>
        <begin position="39"/>
        <end position="129"/>
    </location>
</feature>
<dbReference type="GeneID" id="95568932"/>
<feature type="signal peptide" evidence="1">
    <location>
        <begin position="1"/>
        <end position="18"/>
    </location>
</feature>
<feature type="domain" description="PKD/Chitinase" evidence="2">
    <location>
        <begin position="130"/>
        <end position="224"/>
    </location>
</feature>
<keyword evidence="1" id="KW-0732">Signal</keyword>
<dbReference type="InterPro" id="IPR029865">
    <property type="entry name" value="KIAA0319-like"/>
</dbReference>
<protein>
    <submittedName>
        <fullName evidence="3">PKD domain-containing protein</fullName>
    </submittedName>
</protein>
<evidence type="ECO:0000256" key="1">
    <source>
        <dbReference type="SAM" id="SignalP"/>
    </source>
</evidence>
<dbReference type="Pfam" id="PF22352">
    <property type="entry name" value="K319L-like_PKD"/>
    <property type="match status" value="2"/>
</dbReference>
<dbReference type="InterPro" id="IPR013783">
    <property type="entry name" value="Ig-like_fold"/>
</dbReference>
<feature type="domain" description="PKD/Chitinase" evidence="2">
    <location>
        <begin position="229"/>
        <end position="319"/>
    </location>
</feature>
<evidence type="ECO:0000259" key="2">
    <source>
        <dbReference type="SMART" id="SM00089"/>
    </source>
</evidence>
<evidence type="ECO:0000313" key="3">
    <source>
        <dbReference type="EMBL" id="EGA70622.1"/>
    </source>
</evidence>
<dbReference type="AlphaFoldDB" id="E8M5Q0"/>
<dbReference type="PANTHER" id="PTHR46182:SF2">
    <property type="entry name" value="FI19480P1"/>
    <property type="match status" value="1"/>
</dbReference>
<dbReference type="SMART" id="SM00089">
    <property type="entry name" value="PKD"/>
    <property type="match status" value="3"/>
</dbReference>
<feature type="chain" id="PRO_5003227907" evidence="1">
    <location>
        <begin position="19"/>
        <end position="443"/>
    </location>
</feature>
<dbReference type="InterPro" id="IPR022409">
    <property type="entry name" value="PKD/Chitinase_dom"/>
</dbReference>
<dbReference type="eggNOG" id="COG3291">
    <property type="taxonomic scope" value="Bacteria"/>
</dbReference>
<dbReference type="Gene3D" id="2.60.40.10">
    <property type="entry name" value="Immunoglobulins"/>
    <property type="match status" value="3"/>
</dbReference>
<name>E8M5Q0_PHOS4</name>
<dbReference type="GO" id="GO:0016020">
    <property type="term" value="C:membrane"/>
    <property type="evidence" value="ECO:0007669"/>
    <property type="project" value="TreeGrafter"/>
</dbReference>
<evidence type="ECO:0000313" key="4">
    <source>
        <dbReference type="Proteomes" id="UP000006228"/>
    </source>
</evidence>
<gene>
    <name evidence="3" type="ORF">VISI1226_15963</name>
</gene>
<dbReference type="Proteomes" id="UP000006228">
    <property type="component" value="Unassembled WGS sequence"/>
</dbReference>
<sequence>MKSTFKWTLLSLSIPALIACGGGGGSDNADNTPEVKSNSTAIIAARSYAKIGDRVRLDGASSQGDTDSMLSYNWSITAKPDGSTAALNDSMAVAPYFAPDLAGNYTVELTATAGDNRHTTSYNIEVSDENTNVPPVIMLETPNALALEQTISLNSNSYDADGDILKYQWEITSEPEGADTKLTGSDSSSAQFFAKTAGDYTLRLTVNDGYEATEKEFTLRYSAENVAPVAIAGNPQTFELGAQAQLDGSASFDGNDDAITYTWQFVSKPENSTAQLSSTTEAQPSFTPDLIGDYVVALTTSDGEFNSNTDYVRITATEVGSSDLLFVMDDSQPQSVGTVINMVTVNMTIEGDAPEYILLGEFTVEAKGRDYAIEETTALEANALIEGKLTGLEKGQTLYAGDKARIKMYAKPTLGQATQMSYAITFNLAELRFVNVAYLFTSN</sequence>
<dbReference type="PANTHER" id="PTHR46182">
    <property type="entry name" value="FI19480P1"/>
    <property type="match status" value="1"/>
</dbReference>
<dbReference type="InterPro" id="IPR035986">
    <property type="entry name" value="PKD_dom_sf"/>
</dbReference>
<dbReference type="GO" id="GO:0031410">
    <property type="term" value="C:cytoplasmic vesicle"/>
    <property type="evidence" value="ECO:0007669"/>
    <property type="project" value="TreeGrafter"/>
</dbReference>
<accession>E8M5Q0</accession>
<reference evidence="3 4" key="1">
    <citation type="journal article" date="2012" name="Int. J. Syst. Evol. Microbiol.">
        <title>Vibrio caribbeanicus sp. nov., isolated from the marine sponge Scleritoderma cyanea.</title>
        <authorList>
            <person name="Hoffmann M."/>
            <person name="Monday S.R."/>
            <person name="Allard M.W."/>
            <person name="Strain E.A."/>
            <person name="Whittaker P."/>
            <person name="Naum M."/>
            <person name="McCarthy P.J."/>
            <person name="Lopez J.V."/>
            <person name="Fischer M."/>
            <person name="Brown E.W."/>
        </authorList>
    </citation>
    <scope>NUCLEOTIDE SEQUENCE [LARGE SCALE GENOMIC DNA]</scope>
    <source>
        <strain evidence="4">DSMZ 21326</strain>
    </source>
</reference>
<dbReference type="OrthoDB" id="9758386at2"/>
<comment type="caution">
    <text evidence="3">The sequence shown here is derived from an EMBL/GenBank/DDBJ whole genome shotgun (WGS) entry which is preliminary data.</text>
</comment>
<dbReference type="RefSeq" id="WP_008076150.1">
    <property type="nucleotide sequence ID" value="NZ_AEVT01000057.1"/>
</dbReference>
<dbReference type="PROSITE" id="PS51257">
    <property type="entry name" value="PROKAR_LIPOPROTEIN"/>
    <property type="match status" value="1"/>
</dbReference>
<proteinExistence type="predicted"/>